<evidence type="ECO:0000313" key="3">
    <source>
        <dbReference type="Proteomes" id="UP000645517"/>
    </source>
</evidence>
<organism evidence="2 3">
    <name type="scientific">Deinococcus daejeonensis</name>
    <dbReference type="NCBI Taxonomy" id="1007098"/>
    <lineage>
        <taxon>Bacteria</taxon>
        <taxon>Thermotogati</taxon>
        <taxon>Deinococcota</taxon>
        <taxon>Deinococci</taxon>
        <taxon>Deinococcales</taxon>
        <taxon>Deinococcaceae</taxon>
        <taxon>Deinococcus</taxon>
    </lineage>
</organism>
<feature type="compositionally biased region" description="Low complexity" evidence="1">
    <location>
        <begin position="14"/>
        <end position="27"/>
    </location>
</feature>
<proteinExistence type="predicted"/>
<feature type="region of interest" description="Disordered" evidence="1">
    <location>
        <begin position="1"/>
        <end position="35"/>
    </location>
</feature>
<comment type="caution">
    <text evidence="2">The sequence shown here is derived from an EMBL/GenBank/DDBJ whole genome shotgun (WGS) entry which is preliminary data.</text>
</comment>
<sequence length="53" mass="5678">MARFNDSAPKPDQQRATQVAAPQPTAAEQDRHAAANAEQVRLLRAHLTGGNPC</sequence>
<gene>
    <name evidence="2" type="ORF">GCM10010842_32570</name>
</gene>
<reference evidence="3" key="1">
    <citation type="journal article" date="2019" name="Int. J. Syst. Evol. Microbiol.">
        <title>The Global Catalogue of Microorganisms (GCM) 10K type strain sequencing project: providing services to taxonomists for standard genome sequencing and annotation.</title>
        <authorList>
            <consortium name="The Broad Institute Genomics Platform"/>
            <consortium name="The Broad Institute Genome Sequencing Center for Infectious Disease"/>
            <person name="Wu L."/>
            <person name="Ma J."/>
        </authorList>
    </citation>
    <scope>NUCLEOTIDE SEQUENCE [LARGE SCALE GENOMIC DNA]</scope>
    <source>
        <strain evidence="3">JCM 16918</strain>
    </source>
</reference>
<evidence type="ECO:0000313" key="2">
    <source>
        <dbReference type="EMBL" id="GGN44247.1"/>
    </source>
</evidence>
<dbReference type="RefSeq" id="WP_189058650.1">
    <property type="nucleotide sequence ID" value="NZ_BMOR01000021.1"/>
</dbReference>
<evidence type="ECO:0000256" key="1">
    <source>
        <dbReference type="SAM" id="MobiDB-lite"/>
    </source>
</evidence>
<name>A0ABQ2JFT8_9DEIO</name>
<dbReference type="EMBL" id="BMOR01000021">
    <property type="protein sequence ID" value="GGN44247.1"/>
    <property type="molecule type" value="Genomic_DNA"/>
</dbReference>
<accession>A0ABQ2JFT8</accession>
<dbReference type="Proteomes" id="UP000645517">
    <property type="component" value="Unassembled WGS sequence"/>
</dbReference>
<keyword evidence="3" id="KW-1185">Reference proteome</keyword>
<protein>
    <submittedName>
        <fullName evidence="2">Uncharacterized protein</fullName>
    </submittedName>
</protein>